<evidence type="ECO:0000256" key="4">
    <source>
        <dbReference type="ARBA" id="ARBA00023242"/>
    </source>
</evidence>
<protein>
    <recommendedName>
        <fullName evidence="6">LOB domain-containing protein</fullName>
    </recommendedName>
</protein>
<dbReference type="GO" id="GO:0005634">
    <property type="term" value="C:nucleus"/>
    <property type="evidence" value="ECO:0007669"/>
    <property type="project" value="UniProtKB-SubCell"/>
</dbReference>
<reference evidence="7" key="1">
    <citation type="journal article" date="2018" name="DNA Res.">
        <title>Multiple hybrid de novo genome assembly of finger millet, an orphan allotetraploid crop.</title>
        <authorList>
            <person name="Hatakeyama M."/>
            <person name="Aluri S."/>
            <person name="Balachadran M.T."/>
            <person name="Sivarajan S.R."/>
            <person name="Patrignani A."/>
            <person name="Gruter S."/>
            <person name="Poveda L."/>
            <person name="Shimizu-Inatsugi R."/>
            <person name="Baeten J."/>
            <person name="Francoijs K.J."/>
            <person name="Nataraja K.N."/>
            <person name="Reddy Y.A.N."/>
            <person name="Phadnis S."/>
            <person name="Ravikumar R.L."/>
            <person name="Schlapbach R."/>
            <person name="Sreeman S.M."/>
            <person name="Shimizu K.K."/>
        </authorList>
    </citation>
    <scope>NUCLEOTIDE SEQUENCE</scope>
</reference>
<evidence type="ECO:0000313" key="8">
    <source>
        <dbReference type="Proteomes" id="UP001054889"/>
    </source>
</evidence>
<comment type="caution">
    <text evidence="7">The sequence shown here is derived from an EMBL/GenBank/DDBJ whole genome shotgun (WGS) entry which is preliminary data.</text>
</comment>
<feature type="compositionally biased region" description="Low complexity" evidence="5">
    <location>
        <begin position="9"/>
        <end position="27"/>
    </location>
</feature>
<comment type="similarity">
    <text evidence="2">Belongs to the LOB domain-containing protein family.</text>
</comment>
<sequence length="358" mass="38784">MMPDSRTWSRSSRPRAGAAAGAQATTRSWRRPRLSLARRGGPRRFRKQEASEAMSDSKGKGVMQWSGEACAACQHLHHACGPECVFAPHFPASEGPATFAMVDARFGADHVGLVLCSLSREQQAEAVREFVFEAQRPGAALVRPAAPPEGTRPPCAACKHLRQKCEPNCMYKPYFPVDSDPERFATAYAVYEAHKSVYEARRRQNDLVDGVPIFQTAVKMLEKLLAARDEEIARYTGEEAVSRPFVPAYEPEPQPPMTNEETVEVVTHQVMLQSAADAVAGVTDFVTPLHEELVKEMTPYAPGSSTGVTAAAVPGPAQSSTDIHMQQQPSQASTAAADVEDPDLPEGGDAADEPSQVL</sequence>
<evidence type="ECO:0000256" key="1">
    <source>
        <dbReference type="ARBA" id="ARBA00004123"/>
    </source>
</evidence>
<dbReference type="PANTHER" id="PTHR31301:SF83">
    <property type="entry name" value="PROTEIN ASYMMETRIC LEAVES 2"/>
    <property type="match status" value="1"/>
</dbReference>
<evidence type="ECO:0000259" key="6">
    <source>
        <dbReference type="PROSITE" id="PS50891"/>
    </source>
</evidence>
<dbReference type="AlphaFoldDB" id="A0AAV5EQP8"/>
<organism evidence="7 8">
    <name type="scientific">Eleusine coracana subsp. coracana</name>
    <dbReference type="NCBI Taxonomy" id="191504"/>
    <lineage>
        <taxon>Eukaryota</taxon>
        <taxon>Viridiplantae</taxon>
        <taxon>Streptophyta</taxon>
        <taxon>Embryophyta</taxon>
        <taxon>Tracheophyta</taxon>
        <taxon>Spermatophyta</taxon>
        <taxon>Magnoliopsida</taxon>
        <taxon>Liliopsida</taxon>
        <taxon>Poales</taxon>
        <taxon>Poaceae</taxon>
        <taxon>PACMAD clade</taxon>
        <taxon>Chloridoideae</taxon>
        <taxon>Cynodonteae</taxon>
        <taxon>Eleusininae</taxon>
        <taxon>Eleusine</taxon>
    </lineage>
</organism>
<feature type="region of interest" description="Disordered" evidence="5">
    <location>
        <begin position="300"/>
        <end position="358"/>
    </location>
</feature>
<accession>A0AAV5EQP8</accession>
<dbReference type="Pfam" id="PF03195">
    <property type="entry name" value="LOB"/>
    <property type="match status" value="2"/>
</dbReference>
<evidence type="ECO:0000313" key="7">
    <source>
        <dbReference type="EMBL" id="GJN24555.1"/>
    </source>
</evidence>
<feature type="domain" description="LOB" evidence="6">
    <location>
        <begin position="68"/>
        <end position="170"/>
    </location>
</feature>
<dbReference type="EMBL" id="BQKI01000077">
    <property type="protein sequence ID" value="GJN24555.1"/>
    <property type="molecule type" value="Genomic_DNA"/>
</dbReference>
<dbReference type="Proteomes" id="UP001054889">
    <property type="component" value="Unassembled WGS sequence"/>
</dbReference>
<dbReference type="PANTHER" id="PTHR31301">
    <property type="entry name" value="LOB DOMAIN-CONTAINING PROTEIN 4-RELATED"/>
    <property type="match status" value="1"/>
</dbReference>
<dbReference type="InterPro" id="IPR004883">
    <property type="entry name" value="LOB"/>
</dbReference>
<keyword evidence="4" id="KW-0539">Nucleus</keyword>
<feature type="compositionally biased region" description="Acidic residues" evidence="5">
    <location>
        <begin position="338"/>
        <end position="352"/>
    </location>
</feature>
<feature type="region of interest" description="Disordered" evidence="5">
    <location>
        <begin position="1"/>
        <end position="58"/>
    </location>
</feature>
<feature type="compositionally biased region" description="Low complexity" evidence="5">
    <location>
        <begin position="326"/>
        <end position="337"/>
    </location>
</feature>
<keyword evidence="8" id="KW-1185">Reference proteome</keyword>
<keyword evidence="3" id="KW-0217">Developmental protein</keyword>
<dbReference type="PROSITE" id="PS50891">
    <property type="entry name" value="LOB"/>
    <property type="match status" value="1"/>
</dbReference>
<evidence type="ECO:0000256" key="2">
    <source>
        <dbReference type="ARBA" id="ARBA00005474"/>
    </source>
</evidence>
<name>A0AAV5EQP8_ELECO</name>
<gene>
    <name evidence="7" type="primary">gb12302</name>
    <name evidence="7" type="ORF">PR202_gb12302</name>
</gene>
<feature type="compositionally biased region" description="Basic and acidic residues" evidence="5">
    <location>
        <begin position="47"/>
        <end position="58"/>
    </location>
</feature>
<comment type="subcellular location">
    <subcellularLocation>
        <location evidence="1">Nucleus</location>
    </subcellularLocation>
</comment>
<evidence type="ECO:0000256" key="5">
    <source>
        <dbReference type="SAM" id="MobiDB-lite"/>
    </source>
</evidence>
<evidence type="ECO:0000256" key="3">
    <source>
        <dbReference type="ARBA" id="ARBA00022473"/>
    </source>
</evidence>
<proteinExistence type="inferred from homology"/>
<reference evidence="7" key="2">
    <citation type="submission" date="2021-12" db="EMBL/GenBank/DDBJ databases">
        <title>Resequencing data analysis of finger millet.</title>
        <authorList>
            <person name="Hatakeyama M."/>
            <person name="Aluri S."/>
            <person name="Balachadran M.T."/>
            <person name="Sivarajan S.R."/>
            <person name="Poveda L."/>
            <person name="Shimizu-Inatsugi R."/>
            <person name="Schlapbach R."/>
            <person name="Sreeman S.M."/>
            <person name="Shimizu K.K."/>
        </authorList>
    </citation>
    <scope>NUCLEOTIDE SEQUENCE</scope>
</reference>